<dbReference type="InterPro" id="IPR050738">
    <property type="entry name" value="Sulfatase"/>
</dbReference>
<feature type="domain" description="LamG-like jellyroll fold" evidence="8">
    <location>
        <begin position="628"/>
        <end position="786"/>
    </location>
</feature>
<evidence type="ECO:0000256" key="5">
    <source>
        <dbReference type="ARBA" id="ARBA00022801"/>
    </source>
</evidence>
<dbReference type="GO" id="GO:0004065">
    <property type="term" value="F:arylsulfatase activity"/>
    <property type="evidence" value="ECO:0007669"/>
    <property type="project" value="UniProtKB-EC"/>
</dbReference>
<proteinExistence type="inferred from homology"/>
<accession>A0A5C5YSE5</accession>
<keyword evidence="4" id="KW-0732">Signal</keyword>
<dbReference type="InterPro" id="IPR013320">
    <property type="entry name" value="ConA-like_dom_sf"/>
</dbReference>
<name>A0A5C5YSE5_9BACT</name>
<keyword evidence="6" id="KW-0106">Calcium</keyword>
<dbReference type="EMBL" id="SJPO01000003">
    <property type="protein sequence ID" value="TWT77713.1"/>
    <property type="molecule type" value="Genomic_DNA"/>
</dbReference>
<keyword evidence="5 9" id="KW-0378">Hydrolase</keyword>
<evidence type="ECO:0000259" key="8">
    <source>
        <dbReference type="SMART" id="SM00560"/>
    </source>
</evidence>
<keyword evidence="7" id="KW-1015">Disulfide bond</keyword>
<evidence type="ECO:0000256" key="4">
    <source>
        <dbReference type="ARBA" id="ARBA00022729"/>
    </source>
</evidence>
<dbReference type="SMART" id="SM00560">
    <property type="entry name" value="LamGL"/>
    <property type="match status" value="1"/>
</dbReference>
<evidence type="ECO:0000256" key="2">
    <source>
        <dbReference type="ARBA" id="ARBA00008779"/>
    </source>
</evidence>
<evidence type="ECO:0000313" key="9">
    <source>
        <dbReference type="EMBL" id="TWT77713.1"/>
    </source>
</evidence>
<comment type="caution">
    <text evidence="9">The sequence shown here is derived from an EMBL/GenBank/DDBJ whole genome shotgun (WGS) entry which is preliminary data.</text>
</comment>
<sequence length="817" mass="86086">MHLMKTHPLRLWGTPLLAFPALALPLLTIGLAAPAARGQIKPNFVVILSDDQGWNGLSTPMDPNVVGPNSGSDFYETPNLAALATQGMRFRQAYAAAPNCSPTRASIQLGLNPASINLTDIVGRDDLYNNSAPSGTDLMEPLTVPRLPVAEVQSIAQRIKAADASYVTAHLGKWHQTTPAVKPSVAGGAVPYRAGDPSDFGYDVHDGARANNPVNSARDPKEIFSLSSRAIDFMDAHAGASGDNAPFYLQVSHYAVHDAPVTLPDSQAKYQDKLATNPGVVHPGGNSTDRVKYAGMTEDLDTGVGQILDYLANTPDPRNPGMMLKDTTYVIYTSDNGALLQNTNNLPLYDEKATSWEGGVRVPMIVRGPGVAANTVSAVPVVSTDLYATVTSLAGSTAPLPKYADSADFSSVLHNGGELASGEASLVRGSGANGEIFIHFPHYVRDTTPMSSMVEGDGSFKFVRIYGVGGASTDYLFDLNRTISGPNDTWETIDPADARNLANNPAYAGQLASMQTRFDAWVQTSDASLPYEIAAPVDIRWNASDNSRNTGFEGPAWRSVTDVDNRPREQMLIETNRGSVELVEIDAQGLGSHAYRFSCGGGLLRSFFHVSEDSPNASSLTITPDTDDSASFEFWFRSSDLDNGQVLLESGGGARGLSITLGGGDANPEVRLRLADNGAGKALVTTASLADADVFDEFVHLVAVVDETDAGGQIASLYVNGVLASQSHDVIGGGNVDWDGPGNAGIGMVATVLGGINGPGLAPFGTAGFEGDLARFSFLNTALTPEEVAARFAAVPEPTSAAAAAVGLLLICSRRRR</sequence>
<dbReference type="Gene3D" id="3.40.720.10">
    <property type="entry name" value="Alkaline Phosphatase, subunit A"/>
    <property type="match status" value="1"/>
</dbReference>
<dbReference type="InterPro" id="IPR000917">
    <property type="entry name" value="Sulfatase_N"/>
</dbReference>
<gene>
    <name evidence="9" type="primary">atsA_13</name>
    <name evidence="9" type="ORF">Pla123a_15090</name>
</gene>
<dbReference type="AlphaFoldDB" id="A0A5C5YSE5"/>
<evidence type="ECO:0000256" key="6">
    <source>
        <dbReference type="ARBA" id="ARBA00022837"/>
    </source>
</evidence>
<dbReference type="SUPFAM" id="SSF53649">
    <property type="entry name" value="Alkaline phosphatase-like"/>
    <property type="match status" value="1"/>
</dbReference>
<dbReference type="PANTHER" id="PTHR42693">
    <property type="entry name" value="ARYLSULFATASE FAMILY MEMBER"/>
    <property type="match status" value="1"/>
</dbReference>
<dbReference type="PANTHER" id="PTHR42693:SF42">
    <property type="entry name" value="ARYLSULFATASE G"/>
    <property type="match status" value="1"/>
</dbReference>
<dbReference type="RefSeq" id="WP_197527777.1">
    <property type="nucleotide sequence ID" value="NZ_SJPO01000003.1"/>
</dbReference>
<protein>
    <submittedName>
        <fullName evidence="9">Arylsulfatase</fullName>
        <ecNumber evidence="9">3.1.6.1</ecNumber>
    </submittedName>
</protein>
<dbReference type="EC" id="3.1.6.1" evidence="9"/>
<dbReference type="Pfam" id="PF00884">
    <property type="entry name" value="Sulfatase"/>
    <property type="match status" value="1"/>
</dbReference>
<dbReference type="SUPFAM" id="SSF49899">
    <property type="entry name" value="Concanavalin A-like lectins/glucanases"/>
    <property type="match status" value="1"/>
</dbReference>
<dbReference type="Proteomes" id="UP000318478">
    <property type="component" value="Unassembled WGS sequence"/>
</dbReference>
<dbReference type="Pfam" id="PF13385">
    <property type="entry name" value="Laminin_G_3"/>
    <property type="match status" value="1"/>
</dbReference>
<keyword evidence="3" id="KW-0479">Metal-binding</keyword>
<reference evidence="9 10" key="1">
    <citation type="submission" date="2019-02" db="EMBL/GenBank/DDBJ databases">
        <title>Deep-cultivation of Planctomycetes and their phenomic and genomic characterization uncovers novel biology.</title>
        <authorList>
            <person name="Wiegand S."/>
            <person name="Jogler M."/>
            <person name="Boedeker C."/>
            <person name="Pinto D."/>
            <person name="Vollmers J."/>
            <person name="Rivas-Marin E."/>
            <person name="Kohn T."/>
            <person name="Peeters S.H."/>
            <person name="Heuer A."/>
            <person name="Rast P."/>
            <person name="Oberbeckmann S."/>
            <person name="Bunk B."/>
            <person name="Jeske O."/>
            <person name="Meyerdierks A."/>
            <person name="Storesund J.E."/>
            <person name="Kallscheuer N."/>
            <person name="Luecker S."/>
            <person name="Lage O.M."/>
            <person name="Pohl T."/>
            <person name="Merkel B.J."/>
            <person name="Hornburger P."/>
            <person name="Mueller R.-W."/>
            <person name="Bruemmer F."/>
            <person name="Labrenz M."/>
            <person name="Spormann A.M."/>
            <person name="Op Den Camp H."/>
            <person name="Overmann J."/>
            <person name="Amann R."/>
            <person name="Jetten M.S.M."/>
            <person name="Mascher T."/>
            <person name="Medema M.H."/>
            <person name="Devos D.P."/>
            <person name="Kaster A.-K."/>
            <person name="Ovreas L."/>
            <person name="Rohde M."/>
            <person name="Galperin M.Y."/>
            <person name="Jogler C."/>
        </authorList>
    </citation>
    <scope>NUCLEOTIDE SEQUENCE [LARGE SCALE GENOMIC DNA]</scope>
    <source>
        <strain evidence="9 10">Pla123a</strain>
    </source>
</reference>
<evidence type="ECO:0000256" key="7">
    <source>
        <dbReference type="ARBA" id="ARBA00023157"/>
    </source>
</evidence>
<evidence type="ECO:0000256" key="1">
    <source>
        <dbReference type="ARBA" id="ARBA00001913"/>
    </source>
</evidence>
<evidence type="ECO:0000256" key="3">
    <source>
        <dbReference type="ARBA" id="ARBA00022723"/>
    </source>
</evidence>
<dbReference type="InterPro" id="IPR017850">
    <property type="entry name" value="Alkaline_phosphatase_core_sf"/>
</dbReference>
<dbReference type="InterPro" id="IPR006558">
    <property type="entry name" value="LamG-like"/>
</dbReference>
<organism evidence="9 10">
    <name type="scientific">Posidoniimonas polymericola</name>
    <dbReference type="NCBI Taxonomy" id="2528002"/>
    <lineage>
        <taxon>Bacteria</taxon>
        <taxon>Pseudomonadati</taxon>
        <taxon>Planctomycetota</taxon>
        <taxon>Planctomycetia</taxon>
        <taxon>Pirellulales</taxon>
        <taxon>Lacipirellulaceae</taxon>
        <taxon>Posidoniimonas</taxon>
    </lineage>
</organism>
<keyword evidence="10" id="KW-1185">Reference proteome</keyword>
<comment type="cofactor">
    <cofactor evidence="1">
        <name>Ca(2+)</name>
        <dbReference type="ChEBI" id="CHEBI:29108"/>
    </cofactor>
</comment>
<evidence type="ECO:0000313" key="10">
    <source>
        <dbReference type="Proteomes" id="UP000318478"/>
    </source>
</evidence>
<dbReference type="GO" id="GO:0046872">
    <property type="term" value="F:metal ion binding"/>
    <property type="evidence" value="ECO:0007669"/>
    <property type="project" value="UniProtKB-KW"/>
</dbReference>
<dbReference type="Gene3D" id="2.60.120.200">
    <property type="match status" value="1"/>
</dbReference>
<comment type="similarity">
    <text evidence="2">Belongs to the sulfatase family.</text>
</comment>